<reference evidence="2" key="1">
    <citation type="submission" date="2020-06" db="EMBL/GenBank/DDBJ databases">
        <authorList>
            <person name="Ji K."/>
            <person name="Li J."/>
        </authorList>
    </citation>
    <scope>NUCLEOTIDE SEQUENCE</scope>
    <source>
        <strain evidence="2">JKM2019</strain>
        <tissue evidence="2">Whole body</tissue>
    </source>
</reference>
<protein>
    <submittedName>
        <fullName evidence="2">Uncharacterized protein</fullName>
    </submittedName>
</protein>
<keyword evidence="1" id="KW-0812">Transmembrane</keyword>
<organism evidence="2">
    <name type="scientific">Dermatophagoides farinae</name>
    <name type="common">American house dust mite</name>
    <dbReference type="NCBI Taxonomy" id="6954"/>
    <lineage>
        <taxon>Eukaryota</taxon>
        <taxon>Metazoa</taxon>
        <taxon>Ecdysozoa</taxon>
        <taxon>Arthropoda</taxon>
        <taxon>Chelicerata</taxon>
        <taxon>Arachnida</taxon>
        <taxon>Acari</taxon>
        <taxon>Acariformes</taxon>
        <taxon>Sarcoptiformes</taxon>
        <taxon>Astigmata</taxon>
        <taxon>Psoroptidia</taxon>
        <taxon>Analgoidea</taxon>
        <taxon>Pyroglyphidae</taxon>
        <taxon>Dermatophagoidinae</taxon>
        <taxon>Dermatophagoides</taxon>
    </lineage>
</organism>
<proteinExistence type="predicted"/>
<name>A0A9D4SE04_DERFA</name>
<sequence>MLLSLILRFFYIIITLIIIVYVKSVKQFDVGHYLDPFDSHPRLLMKNGHLVLLTGRNKDIVFRSSGSGQIRINGNDLLATKLQSINQELDPINSNTNDIVAQQNSSFDRLVDRKLSIVETRISSRIDELTQRLNDTIIFQKKIFGRKQLFLFYLNQKQVHSHITDQLMSESCP</sequence>
<dbReference type="AlphaFoldDB" id="A0A9D4SE04"/>
<keyword evidence="1" id="KW-0472">Membrane</keyword>
<keyword evidence="1" id="KW-1133">Transmembrane helix</keyword>
<feature type="transmembrane region" description="Helical" evidence="1">
    <location>
        <begin position="6"/>
        <end position="22"/>
    </location>
</feature>
<dbReference type="EMBL" id="SDOV01000007">
    <property type="protein sequence ID" value="KAH7638572.1"/>
    <property type="molecule type" value="Genomic_DNA"/>
</dbReference>
<comment type="caution">
    <text evidence="2">The sequence shown here is derived from an EMBL/GenBank/DDBJ whole genome shotgun (WGS) entry which is preliminary data.</text>
</comment>
<gene>
    <name evidence="2" type="ORF">HUG17_2605</name>
</gene>
<evidence type="ECO:0000313" key="2">
    <source>
        <dbReference type="EMBL" id="KAH7638572.1"/>
    </source>
</evidence>
<evidence type="ECO:0000256" key="1">
    <source>
        <dbReference type="SAM" id="Phobius"/>
    </source>
</evidence>
<dbReference type="Proteomes" id="UP000828236">
    <property type="component" value="Unassembled WGS sequence"/>
</dbReference>
<accession>A0A9D4SE04</accession>
<reference evidence="2" key="2">
    <citation type="journal article" date="2021" name="World Allergy Organ. J.">
        <title>Chromosome-level assembly of Dermatophagoides farinae genome and transcriptome reveals two novel allergens Der f 37 and Der f 39.</title>
        <authorList>
            <person name="Chen J."/>
            <person name="Cai Z."/>
            <person name="Fan D."/>
            <person name="Hu J."/>
            <person name="Hou Y."/>
            <person name="He Y."/>
            <person name="Zhang Z."/>
            <person name="Zhao Z."/>
            <person name="Gao P."/>
            <person name="Hu W."/>
            <person name="Sun J."/>
            <person name="Li J."/>
            <person name="Ji K."/>
        </authorList>
    </citation>
    <scope>NUCLEOTIDE SEQUENCE</scope>
    <source>
        <strain evidence="2">JKM2019</strain>
    </source>
</reference>